<dbReference type="PANTHER" id="PTHR23502:SF60">
    <property type="entry name" value="MAJOR FACILITATOR SUPERFAMILY (MFS) PROFILE DOMAIN-CONTAINING PROTEIN-RELATED"/>
    <property type="match status" value="1"/>
</dbReference>
<dbReference type="GO" id="GO:0022857">
    <property type="term" value="F:transmembrane transporter activity"/>
    <property type="evidence" value="ECO:0007669"/>
    <property type="project" value="InterPro"/>
</dbReference>
<evidence type="ECO:0000256" key="5">
    <source>
        <dbReference type="SAM" id="MobiDB-lite"/>
    </source>
</evidence>
<feature type="transmembrane region" description="Helical" evidence="6">
    <location>
        <begin position="469"/>
        <end position="489"/>
    </location>
</feature>
<feature type="transmembrane region" description="Helical" evidence="6">
    <location>
        <begin position="156"/>
        <end position="175"/>
    </location>
</feature>
<organism evidence="8 9">
    <name type="scientific">Coniosporium apollinis (strain CBS 100218)</name>
    <name type="common">Rock-inhabiting black yeast</name>
    <dbReference type="NCBI Taxonomy" id="1168221"/>
    <lineage>
        <taxon>Eukaryota</taxon>
        <taxon>Fungi</taxon>
        <taxon>Dikarya</taxon>
        <taxon>Ascomycota</taxon>
        <taxon>Pezizomycotina</taxon>
        <taxon>Dothideomycetes</taxon>
        <taxon>Dothideomycetes incertae sedis</taxon>
        <taxon>Coniosporium</taxon>
    </lineage>
</organism>
<feature type="transmembrane region" description="Helical" evidence="6">
    <location>
        <begin position="87"/>
        <end position="112"/>
    </location>
</feature>
<evidence type="ECO:0000256" key="2">
    <source>
        <dbReference type="ARBA" id="ARBA00022692"/>
    </source>
</evidence>
<dbReference type="Pfam" id="PF07690">
    <property type="entry name" value="MFS_1"/>
    <property type="match status" value="1"/>
</dbReference>
<reference evidence="9" key="1">
    <citation type="submission" date="2012-06" db="EMBL/GenBank/DDBJ databases">
        <title>The genome sequence of Coniosporium apollinis CBS 100218.</title>
        <authorList>
            <consortium name="The Broad Institute Genome Sequencing Platform"/>
            <person name="Cuomo C."/>
            <person name="Gorbushina A."/>
            <person name="Noack S."/>
            <person name="Walker B."/>
            <person name="Young S.K."/>
            <person name="Zeng Q."/>
            <person name="Gargeya S."/>
            <person name="Fitzgerald M."/>
            <person name="Haas B."/>
            <person name="Abouelleil A."/>
            <person name="Alvarado L."/>
            <person name="Arachchi H.M."/>
            <person name="Berlin A.M."/>
            <person name="Chapman S.B."/>
            <person name="Goldberg J."/>
            <person name="Griggs A."/>
            <person name="Gujja S."/>
            <person name="Hansen M."/>
            <person name="Howarth C."/>
            <person name="Imamovic A."/>
            <person name="Larimer J."/>
            <person name="McCowan C."/>
            <person name="Montmayeur A."/>
            <person name="Murphy C."/>
            <person name="Neiman D."/>
            <person name="Pearson M."/>
            <person name="Priest M."/>
            <person name="Roberts A."/>
            <person name="Saif S."/>
            <person name="Shea T."/>
            <person name="Sisk P."/>
            <person name="Sykes S."/>
            <person name="Wortman J."/>
            <person name="Nusbaum C."/>
            <person name="Birren B."/>
        </authorList>
    </citation>
    <scope>NUCLEOTIDE SEQUENCE [LARGE SCALE GENOMIC DNA]</scope>
    <source>
        <strain evidence="9">CBS 100218</strain>
    </source>
</reference>
<feature type="region of interest" description="Disordered" evidence="5">
    <location>
        <begin position="18"/>
        <end position="77"/>
    </location>
</feature>
<proteinExistence type="predicted"/>
<keyword evidence="3 6" id="KW-1133">Transmembrane helix</keyword>
<dbReference type="InterPro" id="IPR020846">
    <property type="entry name" value="MFS_dom"/>
</dbReference>
<dbReference type="InterPro" id="IPR036259">
    <property type="entry name" value="MFS_trans_sf"/>
</dbReference>
<gene>
    <name evidence="8" type="ORF">W97_06626</name>
</gene>
<dbReference type="SUPFAM" id="SSF103473">
    <property type="entry name" value="MFS general substrate transporter"/>
    <property type="match status" value="1"/>
</dbReference>
<dbReference type="Gene3D" id="1.20.1250.20">
    <property type="entry name" value="MFS general substrate transporter like domains"/>
    <property type="match status" value="1"/>
</dbReference>
<feature type="transmembrane region" description="Helical" evidence="6">
    <location>
        <begin position="320"/>
        <end position="339"/>
    </location>
</feature>
<keyword evidence="9" id="KW-1185">Reference proteome</keyword>
<name>R7YZV9_CONA1</name>
<feature type="transmembrane region" description="Helical" evidence="6">
    <location>
        <begin position="215"/>
        <end position="236"/>
    </location>
</feature>
<dbReference type="RefSeq" id="XP_007782690.1">
    <property type="nucleotide sequence ID" value="XM_007784500.1"/>
</dbReference>
<evidence type="ECO:0000313" key="9">
    <source>
        <dbReference type="Proteomes" id="UP000016924"/>
    </source>
</evidence>
<sequence length="534" mass="58081">MAKDDFITVEVTEINPSTAASSVCNESLSQDDPSCPQYQSSDEESGRAEHSSSGISESETKADPTIVTWDGPDDPANPKNWSRRRKWVVTVIVSAFAFISPLSSSMIAPALSRLGSELHIPSGVQLQMILSIFVLAYSFGPFFLSPASEIWGRTRIIQYSNLVFILFNVLCGFARTKGELLAFRFIAGLGGSATLGMGAGILSDCWSPEERGRGMALYQLAPILGPAIGPVAGGFIAENTTWRWSFWSITCFNIAIQLVGLFFLRETYAPRLLALKARTLRQKTGNPELRAATETPSRTLPALLQVSLTRPWRMLATQPIIQLLALYQAYNFGMLYLFISSFPALWEGRYGMSTSLGSLNYFSLALGSLIGAQICGPLADRIHRRMRIRYGGAEDAKAVPEFRIPLMIPAAFVTPCGIFLYGWAAQAKMHWIVPNIGAALFAGGSMISYQCIQVYLVDTYTRYSASASAASAFLRSLAAFGFPLFAPSLFETLGYGWGCSALGLVAVVLGIPAPFLFWSFGARIRARSPFAAGG</sequence>
<evidence type="ECO:0000256" key="4">
    <source>
        <dbReference type="ARBA" id="ARBA00023136"/>
    </source>
</evidence>
<feature type="compositionally biased region" description="Polar residues" evidence="5">
    <location>
        <begin position="18"/>
        <end position="40"/>
    </location>
</feature>
<dbReference type="PROSITE" id="PS50850">
    <property type="entry name" value="MFS"/>
    <property type="match status" value="1"/>
</dbReference>
<feature type="transmembrane region" description="Helical" evidence="6">
    <location>
        <begin position="359"/>
        <end position="379"/>
    </location>
</feature>
<dbReference type="FunFam" id="1.20.1250.20:FF:000011">
    <property type="entry name" value="MFS multidrug transporter, putative"/>
    <property type="match status" value="1"/>
</dbReference>
<dbReference type="eggNOG" id="KOG0255">
    <property type="taxonomic scope" value="Eukaryota"/>
</dbReference>
<dbReference type="EMBL" id="JH767586">
    <property type="protein sequence ID" value="EON67373.1"/>
    <property type="molecule type" value="Genomic_DNA"/>
</dbReference>
<comment type="subcellular location">
    <subcellularLocation>
        <location evidence="1">Membrane</location>
        <topology evidence="1">Multi-pass membrane protein</topology>
    </subcellularLocation>
</comment>
<feature type="domain" description="Major facilitator superfamily (MFS) profile" evidence="7">
    <location>
        <begin position="89"/>
        <end position="525"/>
    </location>
</feature>
<dbReference type="STRING" id="1168221.R7YZV9"/>
<evidence type="ECO:0000313" key="8">
    <source>
        <dbReference type="EMBL" id="EON67373.1"/>
    </source>
</evidence>
<evidence type="ECO:0000256" key="1">
    <source>
        <dbReference type="ARBA" id="ARBA00004141"/>
    </source>
</evidence>
<feature type="transmembrane region" description="Helical" evidence="6">
    <location>
        <begin position="124"/>
        <end position="144"/>
    </location>
</feature>
<dbReference type="Proteomes" id="UP000016924">
    <property type="component" value="Unassembled WGS sequence"/>
</dbReference>
<feature type="transmembrane region" description="Helical" evidence="6">
    <location>
        <begin position="181"/>
        <end position="203"/>
    </location>
</feature>
<dbReference type="CDD" id="cd17323">
    <property type="entry name" value="MFS_Tpo1_MDR_like"/>
    <property type="match status" value="1"/>
</dbReference>
<protein>
    <recommendedName>
        <fullName evidence="7">Major facilitator superfamily (MFS) profile domain-containing protein</fullName>
    </recommendedName>
</protein>
<dbReference type="GeneID" id="19903937"/>
<evidence type="ECO:0000259" key="7">
    <source>
        <dbReference type="PROSITE" id="PS50850"/>
    </source>
</evidence>
<keyword evidence="2 6" id="KW-0812">Transmembrane</keyword>
<feature type="transmembrane region" description="Helical" evidence="6">
    <location>
        <begin position="242"/>
        <end position="264"/>
    </location>
</feature>
<keyword evidence="4 6" id="KW-0472">Membrane</keyword>
<dbReference type="AlphaFoldDB" id="R7YZV9"/>
<feature type="transmembrane region" description="Helical" evidence="6">
    <location>
        <begin position="495"/>
        <end position="518"/>
    </location>
</feature>
<dbReference type="HOGENOM" id="CLU_008455_1_3_1"/>
<feature type="transmembrane region" description="Helical" evidence="6">
    <location>
        <begin position="406"/>
        <end position="424"/>
    </location>
</feature>
<feature type="transmembrane region" description="Helical" evidence="6">
    <location>
        <begin position="436"/>
        <end position="457"/>
    </location>
</feature>
<accession>R7YZV9</accession>
<evidence type="ECO:0000256" key="6">
    <source>
        <dbReference type="SAM" id="Phobius"/>
    </source>
</evidence>
<dbReference type="GO" id="GO:0016020">
    <property type="term" value="C:membrane"/>
    <property type="evidence" value="ECO:0007669"/>
    <property type="project" value="UniProtKB-SubCell"/>
</dbReference>
<dbReference type="PANTHER" id="PTHR23502">
    <property type="entry name" value="MAJOR FACILITATOR SUPERFAMILY"/>
    <property type="match status" value="1"/>
</dbReference>
<dbReference type="OrthoDB" id="6770063at2759"/>
<dbReference type="InterPro" id="IPR011701">
    <property type="entry name" value="MFS"/>
</dbReference>
<evidence type="ECO:0000256" key="3">
    <source>
        <dbReference type="ARBA" id="ARBA00022989"/>
    </source>
</evidence>
<dbReference type="OMA" id="SMISYQC"/>